<dbReference type="Pfam" id="PF06110">
    <property type="entry name" value="TXD17-like_Trx"/>
    <property type="match status" value="1"/>
</dbReference>
<comment type="similarity">
    <text evidence="1">Belongs to the thioredoxin family.</text>
</comment>
<dbReference type="AlphaFoldDB" id="A0A8T9CJY4"/>
<dbReference type="SUPFAM" id="SSF52833">
    <property type="entry name" value="Thioredoxin-like"/>
    <property type="match status" value="1"/>
</dbReference>
<name>A0A8T9CJY4_9HELO</name>
<protein>
    <submittedName>
        <fullName evidence="3">Thioredoxin-like protein Clot</fullName>
    </submittedName>
</protein>
<evidence type="ECO:0000313" key="4">
    <source>
        <dbReference type="Proteomes" id="UP000469558"/>
    </source>
</evidence>
<dbReference type="EMBL" id="QGMK01000120">
    <property type="protein sequence ID" value="TVY84084.1"/>
    <property type="molecule type" value="Genomic_DNA"/>
</dbReference>
<dbReference type="GO" id="GO:0005829">
    <property type="term" value="C:cytosol"/>
    <property type="evidence" value="ECO:0007669"/>
    <property type="project" value="TreeGrafter"/>
</dbReference>
<dbReference type="GO" id="GO:0047134">
    <property type="term" value="F:protein-disulfide reductase [NAD(P)H] activity"/>
    <property type="evidence" value="ECO:0007669"/>
    <property type="project" value="InterPro"/>
</dbReference>
<accession>A0A8T9CJY4</accession>
<feature type="domain" description="Thioredoxin" evidence="2">
    <location>
        <begin position="20"/>
        <end position="117"/>
    </location>
</feature>
<dbReference type="InterPro" id="IPR010357">
    <property type="entry name" value="TXNDC17_dom"/>
</dbReference>
<gene>
    <name evidence="3" type="ORF">LSUE1_G001523</name>
</gene>
<dbReference type="Proteomes" id="UP000469558">
    <property type="component" value="Unassembled WGS sequence"/>
</dbReference>
<organism evidence="3 4">
    <name type="scientific">Lachnellula suecica</name>
    <dbReference type="NCBI Taxonomy" id="602035"/>
    <lineage>
        <taxon>Eukaryota</taxon>
        <taxon>Fungi</taxon>
        <taxon>Dikarya</taxon>
        <taxon>Ascomycota</taxon>
        <taxon>Pezizomycotina</taxon>
        <taxon>Leotiomycetes</taxon>
        <taxon>Helotiales</taxon>
        <taxon>Lachnaceae</taxon>
        <taxon>Lachnellula</taxon>
    </lineage>
</organism>
<sequence>MPIKVSNESPEALVESFQSSSIKPSFVVVYASLTDGRSWCGDCRAAEPLVNAKFADRTDVLKVVYAGQRDEWRKADNQWKKAPFSVTNLPTLIKVTNDEWEQLVEEDVYDQKKLDAFVGEQS</sequence>
<dbReference type="InterPro" id="IPR045108">
    <property type="entry name" value="TXNDC17-like"/>
</dbReference>
<proteinExistence type="inferred from homology"/>
<evidence type="ECO:0000256" key="1">
    <source>
        <dbReference type="ARBA" id="ARBA00008987"/>
    </source>
</evidence>
<reference evidence="3 4" key="1">
    <citation type="submission" date="2018-05" db="EMBL/GenBank/DDBJ databases">
        <title>Genome sequencing and assembly of the regulated plant pathogen Lachnellula willkommii and related sister species for the development of diagnostic species identification markers.</title>
        <authorList>
            <person name="Giroux E."/>
            <person name="Bilodeau G."/>
        </authorList>
    </citation>
    <scope>NUCLEOTIDE SEQUENCE [LARGE SCALE GENOMIC DNA]</scope>
    <source>
        <strain evidence="3 4">CBS 268.59</strain>
    </source>
</reference>
<dbReference type="InterPro" id="IPR036249">
    <property type="entry name" value="Thioredoxin-like_sf"/>
</dbReference>
<dbReference type="PANTHER" id="PTHR12452:SF0">
    <property type="entry name" value="THIOREDOXIN DOMAIN-CONTAINING PROTEIN 17"/>
    <property type="match status" value="1"/>
</dbReference>
<evidence type="ECO:0000259" key="2">
    <source>
        <dbReference type="Pfam" id="PF06110"/>
    </source>
</evidence>
<dbReference type="Gene3D" id="3.40.30.10">
    <property type="entry name" value="Glutaredoxin"/>
    <property type="match status" value="1"/>
</dbReference>
<keyword evidence="4" id="KW-1185">Reference proteome</keyword>
<evidence type="ECO:0000313" key="3">
    <source>
        <dbReference type="EMBL" id="TVY84084.1"/>
    </source>
</evidence>
<dbReference type="PANTHER" id="PTHR12452">
    <property type="entry name" value="42-9-9 PROTEIN-RELATED"/>
    <property type="match status" value="1"/>
</dbReference>
<comment type="caution">
    <text evidence="3">The sequence shown here is derived from an EMBL/GenBank/DDBJ whole genome shotgun (WGS) entry which is preliminary data.</text>
</comment>
<dbReference type="OrthoDB" id="78947at2759"/>